<comment type="similarity">
    <text evidence="2">Belongs to the RRN7/TAF1B family.</text>
</comment>
<evidence type="ECO:0000256" key="6">
    <source>
        <dbReference type="ARBA" id="ARBA00023015"/>
    </source>
</evidence>
<keyword evidence="9" id="KW-0539">Nucleus</keyword>
<protein>
    <recommendedName>
        <fullName evidence="11">Rrn7/TAF1B C-terminal cyclin domain-containing protein</fullName>
    </recommendedName>
</protein>
<dbReference type="EMBL" id="CALOZG010000042">
    <property type="protein sequence ID" value="CAH4035328.1"/>
    <property type="molecule type" value="Genomic_DNA"/>
</dbReference>
<evidence type="ECO:0000313" key="12">
    <source>
        <dbReference type="EMBL" id="CAH4035328.1"/>
    </source>
</evidence>
<reference evidence="12" key="1">
    <citation type="submission" date="2022-05" db="EMBL/GenBank/DDBJ databases">
        <authorList>
            <person name="Okamura Y."/>
        </authorList>
    </citation>
    <scope>NUCLEOTIDE SEQUENCE</scope>
</reference>
<comment type="caution">
    <text evidence="12">The sequence shown here is derived from an EMBL/GenBank/DDBJ whole genome shotgun (WGS) entry which is preliminary data.</text>
</comment>
<evidence type="ECO:0000256" key="5">
    <source>
        <dbReference type="ARBA" id="ARBA00022833"/>
    </source>
</evidence>
<name>A0A9P0TSP8_PIEBR</name>
<sequence length="1042" mass="120765">MKSNACKVCGGSDLNLVDGFYYCVECGTQDQNIQERIVETVVFSDGTHAKYTTKKIYHTKNNEVEMSAEWYKWHAYNFILSGLTDELIAAGAKPSVRNKILWIWTRYIKKYQVKQTELLGEFFSNEHKEHIETELTSNYLSKQNKEKENHNFNTVKSSPLKDNKMCCSITSKDGKKDNCNLCTQDKNEYKENNSYRSKENNVTQDDDDEFLLDSDEEVSISSDEDDSIEHDEFSFKNEKKIRNMYKIHPLRKGVIIAIFYVALNLDRSHIHLSHLKRLLKSEQINIKNCTKYVPEDLDVRKIPHFLRFSNSLWNEYSTTQICTIVNSLFNNLDLGLPLIPDIRKIIEDFMTELCLPSDFKCLIESLIHHYPCRYFKVSQQIREFTFIADFETICMAYVVIALKMCFGLDSDYEVRLTDVVDKINEENNYPKAFNMYSNAGSTQRLFSFKDWCAYLRTRKMVVCKHNLFMDNYCQTQIADDYVFLEHLQERKKLQMTLGHEISMEIINKIPIEDKVSVIPRDEFNLINIPMTSATNVILEYLQDPDIRLVLSEDFTQYSLDYVTKYLSLKKNSLEKNIIQGVTLDNKIRNPIGPKGMTTFHKTSRESENVSVFVKFCDNDEYNLLKSEKNKNMSMDESSFNKEFTITETGYEDYNTSKCEKESSEIIFTNERTIKFVDYPNACIYDEDDKTELKEIIQEVSVDQQPENLVNTFSPDQAEESTAENSTNLTEVSIRHGTYDLPQNFDRKAIIDELINIAYQKHNIKPARTRKVSKPPEKKNPSSLPKKKKKENTNNYNLLSLYYQRLQEETNKQNYVSPSPNQNISNNISINNDSIRLQNTTLLDDNIEPNATEIMNDSDVKILENSLDDKELSTDESDDDYTLPPIISDSDIRNGKSISELNKAVKNILSREIAECDEPPAKKIKKDKSQLTEKIGEKIFCGDTKELKEFPYWVVWFNNMGPRANHVPFNKNLYQSFPHSFTFVLHHCSMIIDSCPFLIYRTMYHIEKLIAKDVGKASSHGVYHGVLALASSILSDSVKSVAA</sequence>
<dbReference type="InterPro" id="IPR048538">
    <property type="entry name" value="Rrn7_cyclin_C"/>
</dbReference>
<organism evidence="12 13">
    <name type="scientific">Pieris brassicae</name>
    <name type="common">White butterfly</name>
    <name type="synonym">Large white butterfly</name>
    <dbReference type="NCBI Taxonomy" id="7116"/>
    <lineage>
        <taxon>Eukaryota</taxon>
        <taxon>Metazoa</taxon>
        <taxon>Ecdysozoa</taxon>
        <taxon>Arthropoda</taxon>
        <taxon>Hexapoda</taxon>
        <taxon>Insecta</taxon>
        <taxon>Pterygota</taxon>
        <taxon>Neoptera</taxon>
        <taxon>Endopterygota</taxon>
        <taxon>Lepidoptera</taxon>
        <taxon>Glossata</taxon>
        <taxon>Ditrysia</taxon>
        <taxon>Papilionoidea</taxon>
        <taxon>Pieridae</taxon>
        <taxon>Pierinae</taxon>
        <taxon>Pieris</taxon>
    </lineage>
</organism>
<keyword evidence="5" id="KW-0862">Zinc</keyword>
<evidence type="ECO:0000256" key="3">
    <source>
        <dbReference type="ARBA" id="ARBA00022723"/>
    </source>
</evidence>
<keyword evidence="7" id="KW-0238">DNA-binding</keyword>
<keyword evidence="8" id="KW-0804">Transcription</keyword>
<dbReference type="PANTHER" id="PTHR31576:SF2">
    <property type="entry name" value="TATA BOX-BINDING PROTEIN-ASSOCIATED FACTOR RNA POLYMERASE I SUBUNIT B"/>
    <property type="match status" value="1"/>
</dbReference>
<dbReference type="GO" id="GO:0042790">
    <property type="term" value="P:nucleolar large rRNA transcription by RNA polymerase I"/>
    <property type="evidence" value="ECO:0007669"/>
    <property type="project" value="TreeGrafter"/>
</dbReference>
<dbReference type="GO" id="GO:0008270">
    <property type="term" value="F:zinc ion binding"/>
    <property type="evidence" value="ECO:0007669"/>
    <property type="project" value="UniProtKB-KW"/>
</dbReference>
<gene>
    <name evidence="12" type="ORF">PIBRA_LOCUS11399</name>
</gene>
<evidence type="ECO:0000256" key="9">
    <source>
        <dbReference type="ARBA" id="ARBA00023242"/>
    </source>
</evidence>
<comment type="subcellular location">
    <subcellularLocation>
        <location evidence="1">Nucleus</location>
        <location evidence="1">Nucleolus</location>
    </subcellularLocation>
</comment>
<feature type="domain" description="Rrn7/TAF1B C-terminal cyclin" evidence="11">
    <location>
        <begin position="346"/>
        <end position="463"/>
    </location>
</feature>
<dbReference type="GO" id="GO:0005668">
    <property type="term" value="C:RNA polymerase transcription factor SL1 complex"/>
    <property type="evidence" value="ECO:0007669"/>
    <property type="project" value="TreeGrafter"/>
</dbReference>
<evidence type="ECO:0000313" key="13">
    <source>
        <dbReference type="Proteomes" id="UP001152562"/>
    </source>
</evidence>
<keyword evidence="4" id="KW-0863">Zinc-finger</keyword>
<dbReference type="InterPro" id="IPR033599">
    <property type="entry name" value="TAF1B/Rrn7"/>
</dbReference>
<proteinExistence type="inferred from homology"/>
<evidence type="ECO:0000256" key="2">
    <source>
        <dbReference type="ARBA" id="ARBA00006899"/>
    </source>
</evidence>
<keyword evidence="3" id="KW-0479">Metal-binding</keyword>
<dbReference type="GO" id="GO:0070860">
    <property type="term" value="C:RNA polymerase I core factor complex"/>
    <property type="evidence" value="ECO:0007669"/>
    <property type="project" value="InterPro"/>
</dbReference>
<accession>A0A9P0TSP8</accession>
<keyword evidence="6" id="KW-0805">Transcription regulation</keyword>
<keyword evidence="13" id="KW-1185">Reference proteome</keyword>
<dbReference type="PANTHER" id="PTHR31576">
    <property type="entry name" value="TATA BOX-BINDING PROTEIN-ASSOCIATED FACTOR RNA POLYMERASE I SUBUNIT B"/>
    <property type="match status" value="1"/>
</dbReference>
<feature type="region of interest" description="Disordered" evidence="10">
    <location>
        <begin position="764"/>
        <end position="794"/>
    </location>
</feature>
<dbReference type="AlphaFoldDB" id="A0A9P0TSP8"/>
<evidence type="ECO:0000256" key="10">
    <source>
        <dbReference type="SAM" id="MobiDB-lite"/>
    </source>
</evidence>
<evidence type="ECO:0000256" key="4">
    <source>
        <dbReference type="ARBA" id="ARBA00022771"/>
    </source>
</evidence>
<dbReference type="Proteomes" id="UP001152562">
    <property type="component" value="Unassembled WGS sequence"/>
</dbReference>
<evidence type="ECO:0000256" key="7">
    <source>
        <dbReference type="ARBA" id="ARBA00023125"/>
    </source>
</evidence>
<dbReference type="Pfam" id="PF20645">
    <property type="entry name" value="Rrn7_cyclin_C"/>
    <property type="match status" value="1"/>
</dbReference>
<evidence type="ECO:0000259" key="11">
    <source>
        <dbReference type="Pfam" id="PF20645"/>
    </source>
</evidence>
<evidence type="ECO:0000256" key="1">
    <source>
        <dbReference type="ARBA" id="ARBA00004604"/>
    </source>
</evidence>
<evidence type="ECO:0000256" key="8">
    <source>
        <dbReference type="ARBA" id="ARBA00023163"/>
    </source>
</evidence>
<dbReference type="GO" id="GO:0001164">
    <property type="term" value="F:RNA polymerase I core promoter sequence-specific DNA binding"/>
    <property type="evidence" value="ECO:0007669"/>
    <property type="project" value="InterPro"/>
</dbReference>